<dbReference type="Proteomes" id="UP000318380">
    <property type="component" value="Unassembled WGS sequence"/>
</dbReference>
<keyword evidence="9" id="KW-1185">Reference proteome</keyword>
<dbReference type="AlphaFoldDB" id="A0A561B3J5"/>
<dbReference type="GO" id="GO:0005886">
    <property type="term" value="C:plasma membrane"/>
    <property type="evidence" value="ECO:0007669"/>
    <property type="project" value="UniProtKB-SubCell"/>
</dbReference>
<feature type="transmembrane region" description="Helical" evidence="7">
    <location>
        <begin position="156"/>
        <end position="174"/>
    </location>
</feature>
<accession>A0A561B3J5</accession>
<keyword evidence="4 7" id="KW-1133">Transmembrane helix</keyword>
<evidence type="ECO:0000256" key="3">
    <source>
        <dbReference type="ARBA" id="ARBA00022692"/>
    </source>
</evidence>
<feature type="transmembrane region" description="Helical" evidence="7">
    <location>
        <begin position="76"/>
        <end position="95"/>
    </location>
</feature>
<keyword evidence="5 7" id="KW-0472">Membrane</keyword>
<evidence type="ECO:0000256" key="7">
    <source>
        <dbReference type="SAM" id="Phobius"/>
    </source>
</evidence>
<sequence length="328" mass="34171">MNLSPVPSGAASENLSSSEETPTVTATVAPVSGIRRAATTALRWGQALFHNRLFRVAALVVAVLVSAWNVDRVPHLTLLPAVVGLLPFVIGKYVACPLRWHALSASGQTRRWHLRAYAESEILGLITPWHAGADLWRVHRLETTGVRRAPAVAEVALDRFVGAVGMIVAVVVSGVALPPIVMGVALVGAAVVLAVAVLVNRRKPGFKDRWPWPSWKVFAGGVALSVVYQLTIVCLLVGAIHAVGDSVSALQLLGVFGASQVAGALPGVHGATPREGALVAGLAAIGVPWTAALGAVALTALLTWVPALLLGGGGLLLRWRTSRRPATA</sequence>
<dbReference type="EMBL" id="VIVK01000003">
    <property type="protein sequence ID" value="TWD73450.1"/>
    <property type="molecule type" value="Genomic_DNA"/>
</dbReference>
<dbReference type="OrthoDB" id="3814617at2"/>
<feature type="transmembrane region" description="Helical" evidence="7">
    <location>
        <begin position="53"/>
        <end position="70"/>
    </location>
</feature>
<proteinExistence type="predicted"/>
<feature type="region of interest" description="Disordered" evidence="6">
    <location>
        <begin position="1"/>
        <end position="24"/>
    </location>
</feature>
<evidence type="ECO:0000313" key="9">
    <source>
        <dbReference type="Proteomes" id="UP000318380"/>
    </source>
</evidence>
<evidence type="ECO:0000313" key="8">
    <source>
        <dbReference type="EMBL" id="TWD73450.1"/>
    </source>
</evidence>
<evidence type="ECO:0000256" key="2">
    <source>
        <dbReference type="ARBA" id="ARBA00022475"/>
    </source>
</evidence>
<name>A0A561B3J5_9ACTN</name>
<dbReference type="Pfam" id="PF03706">
    <property type="entry name" value="LPG_synthase_TM"/>
    <property type="match status" value="1"/>
</dbReference>
<reference evidence="8 9" key="1">
    <citation type="submission" date="2019-06" db="EMBL/GenBank/DDBJ databases">
        <title>Sequencing the genomes of 1000 actinobacteria strains.</title>
        <authorList>
            <person name="Klenk H.-P."/>
        </authorList>
    </citation>
    <scope>NUCLEOTIDE SEQUENCE [LARGE SCALE GENOMIC DNA]</scope>
    <source>
        <strain evidence="8 9">DSM 24683</strain>
    </source>
</reference>
<feature type="transmembrane region" description="Helical" evidence="7">
    <location>
        <begin position="301"/>
        <end position="319"/>
    </location>
</feature>
<keyword evidence="2" id="KW-1003">Cell membrane</keyword>
<comment type="subcellular location">
    <subcellularLocation>
        <location evidence="1">Cell membrane</location>
        <topology evidence="1">Multi-pass membrane protein</topology>
    </subcellularLocation>
</comment>
<feature type="compositionally biased region" description="Polar residues" evidence="6">
    <location>
        <begin position="1"/>
        <end position="15"/>
    </location>
</feature>
<evidence type="ECO:0000256" key="4">
    <source>
        <dbReference type="ARBA" id="ARBA00022989"/>
    </source>
</evidence>
<feature type="transmembrane region" description="Helical" evidence="7">
    <location>
        <begin position="220"/>
        <end position="243"/>
    </location>
</feature>
<gene>
    <name evidence="8" type="ORF">FB561_7341</name>
</gene>
<evidence type="ECO:0000256" key="1">
    <source>
        <dbReference type="ARBA" id="ARBA00004651"/>
    </source>
</evidence>
<dbReference type="InterPro" id="IPR022791">
    <property type="entry name" value="L-PG_synthase/AglD"/>
</dbReference>
<comment type="caution">
    <text evidence="8">The sequence shown here is derived from an EMBL/GenBank/DDBJ whole genome shotgun (WGS) entry which is preliminary data.</text>
</comment>
<keyword evidence="3 7" id="KW-0812">Transmembrane</keyword>
<organism evidence="8 9">
    <name type="scientific">Kribbella amoyensis</name>
    <dbReference type="NCBI Taxonomy" id="996641"/>
    <lineage>
        <taxon>Bacteria</taxon>
        <taxon>Bacillati</taxon>
        <taxon>Actinomycetota</taxon>
        <taxon>Actinomycetes</taxon>
        <taxon>Propionibacteriales</taxon>
        <taxon>Kribbellaceae</taxon>
        <taxon>Kribbella</taxon>
    </lineage>
</organism>
<feature type="transmembrane region" description="Helical" evidence="7">
    <location>
        <begin position="180"/>
        <end position="199"/>
    </location>
</feature>
<protein>
    <submittedName>
        <fullName evidence="8">Lysylphosphatidylglycerol synthase-like protein</fullName>
    </submittedName>
</protein>
<evidence type="ECO:0000256" key="6">
    <source>
        <dbReference type="SAM" id="MobiDB-lite"/>
    </source>
</evidence>
<evidence type="ECO:0000256" key="5">
    <source>
        <dbReference type="ARBA" id="ARBA00023136"/>
    </source>
</evidence>